<accession>A0A848ILA2</accession>
<dbReference type="EMBL" id="JABBGJ010000034">
    <property type="protein sequence ID" value="NMM01903.1"/>
    <property type="molecule type" value="Genomic_DNA"/>
</dbReference>
<sequence>MDEKESFSQHVVERSQCGGRGSAWDCNSCGEAWNYCFLDRCACTAEAQKEKANATLA</sequence>
<protein>
    <submittedName>
        <fullName evidence="2">Uncharacterized protein</fullName>
    </submittedName>
</protein>
<evidence type="ECO:0000256" key="1">
    <source>
        <dbReference type="SAM" id="MobiDB-lite"/>
    </source>
</evidence>
<keyword evidence="3" id="KW-1185">Reference proteome</keyword>
<evidence type="ECO:0000313" key="3">
    <source>
        <dbReference type="Proteomes" id="UP000544134"/>
    </source>
</evidence>
<dbReference type="Proteomes" id="UP000544134">
    <property type="component" value="Unassembled WGS sequence"/>
</dbReference>
<gene>
    <name evidence="2" type="ORF">HHL24_28720</name>
</gene>
<feature type="region of interest" description="Disordered" evidence="1">
    <location>
        <begin position="1"/>
        <end position="21"/>
    </location>
</feature>
<proteinExistence type="predicted"/>
<comment type="caution">
    <text evidence="2">The sequence shown here is derived from an EMBL/GenBank/DDBJ whole genome shotgun (WGS) entry which is preliminary data.</text>
</comment>
<reference evidence="2 3" key="1">
    <citation type="submission" date="2020-04" db="EMBL/GenBank/DDBJ databases">
        <title>Paraburkholderia sp. RP-4-7 isolated from soil.</title>
        <authorList>
            <person name="Dahal R.H."/>
        </authorList>
    </citation>
    <scope>NUCLEOTIDE SEQUENCE [LARGE SCALE GENOMIC DNA]</scope>
    <source>
        <strain evidence="2 3">RP-4-7</strain>
    </source>
</reference>
<dbReference type="RefSeq" id="WP_169488724.1">
    <property type="nucleotide sequence ID" value="NZ_JABBGJ010000034.1"/>
</dbReference>
<name>A0A848ILA2_9BURK</name>
<feature type="compositionally biased region" description="Basic and acidic residues" evidence="1">
    <location>
        <begin position="1"/>
        <end position="13"/>
    </location>
</feature>
<dbReference type="AlphaFoldDB" id="A0A848ILA2"/>
<evidence type="ECO:0000313" key="2">
    <source>
        <dbReference type="EMBL" id="NMM01903.1"/>
    </source>
</evidence>
<organism evidence="2 3">
    <name type="scientific">Paraburkholderia polaris</name>
    <dbReference type="NCBI Taxonomy" id="2728848"/>
    <lineage>
        <taxon>Bacteria</taxon>
        <taxon>Pseudomonadati</taxon>
        <taxon>Pseudomonadota</taxon>
        <taxon>Betaproteobacteria</taxon>
        <taxon>Burkholderiales</taxon>
        <taxon>Burkholderiaceae</taxon>
        <taxon>Paraburkholderia</taxon>
    </lineage>
</organism>